<name>A0A0H2RTF9_9AGAM</name>
<protein>
    <recommendedName>
        <fullName evidence="3">BTB domain-containing protein</fullName>
    </recommendedName>
</protein>
<dbReference type="STRING" id="27342.A0A0H2RTF9"/>
<keyword evidence="2" id="KW-1185">Reference proteome</keyword>
<dbReference type="OrthoDB" id="2367075at2759"/>
<sequence>MSRENPIRLFGVATLDFERFLKVLYPPQIGMDGVSTSEEWASVLNIADRFAFTSVRELAIRKLLAVASPVEKVVLGHRFAERRLLIPGYMALVSRYSALSLDEAVCLGMADVVLISQAREAIRDGDYTYSGDVPVESLFAGRLPPPSAPE</sequence>
<dbReference type="InParanoid" id="A0A0H2RTF9"/>
<organism evidence="1 2">
    <name type="scientific">Schizopora paradoxa</name>
    <dbReference type="NCBI Taxonomy" id="27342"/>
    <lineage>
        <taxon>Eukaryota</taxon>
        <taxon>Fungi</taxon>
        <taxon>Dikarya</taxon>
        <taxon>Basidiomycota</taxon>
        <taxon>Agaricomycotina</taxon>
        <taxon>Agaricomycetes</taxon>
        <taxon>Hymenochaetales</taxon>
        <taxon>Schizoporaceae</taxon>
        <taxon>Schizopora</taxon>
    </lineage>
</organism>
<proteinExistence type="predicted"/>
<dbReference type="Proteomes" id="UP000053477">
    <property type="component" value="Unassembled WGS sequence"/>
</dbReference>
<dbReference type="EMBL" id="KQ085934">
    <property type="protein sequence ID" value="KLO15114.1"/>
    <property type="molecule type" value="Genomic_DNA"/>
</dbReference>
<dbReference type="AlphaFoldDB" id="A0A0H2RTF9"/>
<accession>A0A0H2RTF9</accession>
<gene>
    <name evidence="1" type="ORF">SCHPADRAFT_902685</name>
</gene>
<evidence type="ECO:0008006" key="3">
    <source>
        <dbReference type="Google" id="ProtNLM"/>
    </source>
</evidence>
<evidence type="ECO:0000313" key="2">
    <source>
        <dbReference type="Proteomes" id="UP000053477"/>
    </source>
</evidence>
<evidence type="ECO:0000313" key="1">
    <source>
        <dbReference type="EMBL" id="KLO15114.1"/>
    </source>
</evidence>
<reference evidence="1 2" key="1">
    <citation type="submission" date="2015-04" db="EMBL/GenBank/DDBJ databases">
        <title>Complete genome sequence of Schizopora paradoxa KUC8140, a cosmopolitan wood degrader in East Asia.</title>
        <authorList>
            <consortium name="DOE Joint Genome Institute"/>
            <person name="Min B."/>
            <person name="Park H."/>
            <person name="Jang Y."/>
            <person name="Kim J.-J."/>
            <person name="Kim K.H."/>
            <person name="Pangilinan J."/>
            <person name="Lipzen A."/>
            <person name="Riley R."/>
            <person name="Grigoriev I.V."/>
            <person name="Spatafora J.W."/>
            <person name="Choi I.-G."/>
        </authorList>
    </citation>
    <scope>NUCLEOTIDE SEQUENCE [LARGE SCALE GENOMIC DNA]</scope>
    <source>
        <strain evidence="1 2">KUC8140</strain>
    </source>
</reference>